<accession>A0A6C0HWZ4</accession>
<evidence type="ECO:0000313" key="2">
    <source>
        <dbReference type="EMBL" id="QHT85012.1"/>
    </source>
</evidence>
<feature type="compositionally biased region" description="Gly residues" evidence="1">
    <location>
        <begin position="151"/>
        <end position="191"/>
    </location>
</feature>
<proteinExistence type="predicted"/>
<feature type="region of interest" description="Disordered" evidence="1">
    <location>
        <begin position="142"/>
        <end position="191"/>
    </location>
</feature>
<protein>
    <recommendedName>
        <fullName evidence="3">Helicase/UvrB N-terminal domain-containing protein</fullName>
    </recommendedName>
</protein>
<feature type="region of interest" description="Disordered" evidence="1">
    <location>
        <begin position="678"/>
        <end position="702"/>
    </location>
</feature>
<feature type="compositionally biased region" description="Acidic residues" evidence="1">
    <location>
        <begin position="909"/>
        <end position="921"/>
    </location>
</feature>
<dbReference type="EMBL" id="MN740030">
    <property type="protein sequence ID" value="QHT85012.1"/>
    <property type="molecule type" value="Genomic_DNA"/>
</dbReference>
<dbReference type="AlphaFoldDB" id="A0A6C0HWZ4"/>
<feature type="region of interest" description="Disordered" evidence="1">
    <location>
        <begin position="909"/>
        <end position="951"/>
    </location>
</feature>
<evidence type="ECO:0000256" key="1">
    <source>
        <dbReference type="SAM" id="MobiDB-lite"/>
    </source>
</evidence>
<name>A0A6C0HWZ4_9ZZZZ</name>
<reference evidence="2" key="1">
    <citation type="journal article" date="2020" name="Nature">
        <title>Giant virus diversity and host interactions through global metagenomics.</title>
        <authorList>
            <person name="Schulz F."/>
            <person name="Roux S."/>
            <person name="Paez-Espino D."/>
            <person name="Jungbluth S."/>
            <person name="Walsh D.A."/>
            <person name="Denef V.J."/>
            <person name="McMahon K.D."/>
            <person name="Konstantinidis K.T."/>
            <person name="Eloe-Fadrosh E.A."/>
            <person name="Kyrpides N.C."/>
            <person name="Woyke T."/>
        </authorList>
    </citation>
    <scope>NUCLEOTIDE SEQUENCE</scope>
    <source>
        <strain evidence="2">GVMAG-M-3300023184-178</strain>
    </source>
</reference>
<organism evidence="2">
    <name type="scientific">viral metagenome</name>
    <dbReference type="NCBI Taxonomy" id="1070528"/>
    <lineage>
        <taxon>unclassified sequences</taxon>
        <taxon>metagenomes</taxon>
        <taxon>organismal metagenomes</taxon>
    </lineage>
</organism>
<evidence type="ECO:0008006" key="3">
    <source>
        <dbReference type="Google" id="ProtNLM"/>
    </source>
</evidence>
<feature type="compositionally biased region" description="Acidic residues" evidence="1">
    <location>
        <begin position="928"/>
        <end position="951"/>
    </location>
</feature>
<dbReference type="SUPFAM" id="SSF52540">
    <property type="entry name" value="P-loop containing nucleoside triphosphate hydrolases"/>
    <property type="match status" value="1"/>
</dbReference>
<dbReference type="InterPro" id="IPR027417">
    <property type="entry name" value="P-loop_NTPase"/>
</dbReference>
<sequence>MDLKQQKLGKSEWESIEVPVDDDEKEILSLIVKGYSDVNIRYNKSNSLFSYLKIDYNESMEDYLYNQYFSGRIGELREKYGEVLQIVEMFSVAVKSKPVIKKADLFRIEKNDIKKMTASLIYEHLLIDILEEMLSLKAPSISSSKKSKKNGGSGSGSRGSGSSGSGSSGSGSSGSGSSGSGSSGSGSSGSGVGGKWLVKYFTLYKLLKNNIQHINKYIRIIIEKILSKFEDEIDMTEFIANSVDCIEKNLLLLKYSDMLLYEHQKQLFTLMRKPEPKLVLYIAPTGTGKTLSPLAISEQYKVIFVCAVRHVGLALARAAISVNKKIAFAFGCGSAADVRLHYFSVKDYIINRNRHGEIIYKKVDNSVGDKVEIMICDVKSYLPAMYYMTAFNPSEKIVTYWDEPTITMDYENHDLHETIKNNWRENIIPNMVLSSATLPKLHELAETCADFRRKFRGSEVHAISSNDNKKTIPILNKNGYVVLPHYLSADYNEILRIVAHCEQNLTLLRYFDLREVVDFIMFLDKNSHVAASLKIGRNFASLDDITMQNIKIHYLKVLGRIDPMKWTAIYSEIMATRQKRVNPNIHVDNKGNRVSDIGVTDECAIFVTTKDAYTLTDGPTLFLATDVEKIARFCIQQANIPALVMEDIVTKINFNNKVNKQIAILSHTLEDLIESKSNKDSCADNSKEAKGMIKSGGSKTKDIGSNDKDKEILKINEELDGLRLMVKSAELNETFIPNSQLHLRKWSAITGITNAFTCDIDEQTIIDIMLLEDVNDSWKILLLMGIGIFTNHKSIAYTEIMKKLADHQRLYMIIADGDYIYGTNYQFCHGYISKDMTLTQEKAIQSLGRIGRNHIQKDYSVRLRDDEQARKIFWPEPNKPEVRNMNILFNCRNIIWTDEKGFVAIDENADDDDTDAADSDADNATNGLEEDDDEPKLEEDVVVEESEDDDGSIVIVNNEETIVVDWLDDTNSEDGIQICPAYEN</sequence>
<feature type="compositionally biased region" description="Basic and acidic residues" evidence="1">
    <location>
        <begin position="678"/>
        <end position="691"/>
    </location>
</feature>